<dbReference type="AlphaFoldDB" id="Q2GYJ6"/>
<dbReference type="InParanoid" id="Q2GYJ6"/>
<protein>
    <submittedName>
        <fullName evidence="2">Uncharacterized protein</fullName>
    </submittedName>
</protein>
<dbReference type="RefSeq" id="XP_001224614.1">
    <property type="nucleotide sequence ID" value="XM_001224613.1"/>
</dbReference>
<feature type="region of interest" description="Disordered" evidence="1">
    <location>
        <begin position="1"/>
        <end position="26"/>
    </location>
</feature>
<name>Q2GYJ6_CHAGB</name>
<evidence type="ECO:0000313" key="3">
    <source>
        <dbReference type="Proteomes" id="UP000001056"/>
    </source>
</evidence>
<dbReference type="GeneID" id="4394436"/>
<dbReference type="VEuPathDB" id="FungiDB:CHGG_06958"/>
<dbReference type="OrthoDB" id="4903265at2759"/>
<evidence type="ECO:0000313" key="2">
    <source>
        <dbReference type="EMBL" id="EAQ85705.1"/>
    </source>
</evidence>
<dbReference type="Proteomes" id="UP000001056">
    <property type="component" value="Unassembled WGS sequence"/>
</dbReference>
<organism evidence="2 3">
    <name type="scientific">Chaetomium globosum (strain ATCC 6205 / CBS 148.51 / DSM 1962 / NBRC 6347 / NRRL 1970)</name>
    <name type="common">Soil fungus</name>
    <dbReference type="NCBI Taxonomy" id="306901"/>
    <lineage>
        <taxon>Eukaryota</taxon>
        <taxon>Fungi</taxon>
        <taxon>Dikarya</taxon>
        <taxon>Ascomycota</taxon>
        <taxon>Pezizomycotina</taxon>
        <taxon>Sordariomycetes</taxon>
        <taxon>Sordariomycetidae</taxon>
        <taxon>Sordariales</taxon>
        <taxon>Chaetomiaceae</taxon>
        <taxon>Chaetomium</taxon>
    </lineage>
</organism>
<dbReference type="EMBL" id="CH408033">
    <property type="protein sequence ID" value="EAQ85705.1"/>
    <property type="molecule type" value="Genomic_DNA"/>
</dbReference>
<dbReference type="HOGENOM" id="CLU_2687605_0_0_1"/>
<proteinExistence type="predicted"/>
<sequence length="74" mass="7921">MDSPIDPAVAPQPTLISRPTPGGMVLLSSDATEANCRGDPKKPTRYMICCDRDAIRKAQGFGNRKTGTSKNDCP</sequence>
<gene>
    <name evidence="2" type="ORF">CHGG_06958</name>
</gene>
<evidence type="ECO:0000256" key="1">
    <source>
        <dbReference type="SAM" id="MobiDB-lite"/>
    </source>
</evidence>
<reference evidence="3" key="1">
    <citation type="journal article" date="2015" name="Genome Announc.">
        <title>Draft genome sequence of the cellulolytic fungus Chaetomium globosum.</title>
        <authorList>
            <person name="Cuomo C.A."/>
            <person name="Untereiner W.A."/>
            <person name="Ma L.-J."/>
            <person name="Grabherr M."/>
            <person name="Birren B.W."/>
        </authorList>
    </citation>
    <scope>NUCLEOTIDE SEQUENCE [LARGE SCALE GENOMIC DNA]</scope>
    <source>
        <strain evidence="3">ATCC 6205 / CBS 148.51 / DSM 1962 / NBRC 6347 / NRRL 1970</strain>
    </source>
</reference>
<keyword evidence="3" id="KW-1185">Reference proteome</keyword>
<accession>Q2GYJ6</accession>